<dbReference type="PhylomeDB" id="E9HNJ9"/>
<sequence>MISGQFDDNVRFSFTFTAGFSFEKAIGLSTIVYGVILKLLAEPISTFLQLKLNLRNITMDLYANSNYILDQVKKNVDFISPGGASRNDAQVLQTVFDFRNDNAHEAFTRSSRDWKLQLDAVHDILDLIHHPNEASEVQTIVDRLVRLEAEGATVTNEDFKFFE</sequence>
<dbReference type="HOGENOM" id="CLU_1628697_0_0_1"/>
<proteinExistence type="predicted"/>
<dbReference type="OrthoDB" id="10374458at2759"/>
<protein>
    <submittedName>
        <fullName evidence="1">Uncharacterized protein</fullName>
    </submittedName>
</protein>
<evidence type="ECO:0000313" key="1">
    <source>
        <dbReference type="EMBL" id="EFX66679.1"/>
    </source>
</evidence>
<evidence type="ECO:0000313" key="2">
    <source>
        <dbReference type="Proteomes" id="UP000000305"/>
    </source>
</evidence>
<dbReference type="AlphaFoldDB" id="E9HNJ9"/>
<name>E9HNJ9_DAPPU</name>
<dbReference type="InParanoid" id="E9HNJ9"/>
<organism evidence="1 2">
    <name type="scientific">Daphnia pulex</name>
    <name type="common">Water flea</name>
    <dbReference type="NCBI Taxonomy" id="6669"/>
    <lineage>
        <taxon>Eukaryota</taxon>
        <taxon>Metazoa</taxon>
        <taxon>Ecdysozoa</taxon>
        <taxon>Arthropoda</taxon>
        <taxon>Crustacea</taxon>
        <taxon>Branchiopoda</taxon>
        <taxon>Diplostraca</taxon>
        <taxon>Cladocera</taxon>
        <taxon>Anomopoda</taxon>
        <taxon>Daphniidae</taxon>
        <taxon>Daphnia</taxon>
    </lineage>
</organism>
<dbReference type="EMBL" id="GL732696">
    <property type="protein sequence ID" value="EFX66679.1"/>
    <property type="molecule type" value="Genomic_DNA"/>
</dbReference>
<gene>
    <name evidence="1" type="ORF">DAPPUDRAFT_262721</name>
</gene>
<dbReference type="Proteomes" id="UP000000305">
    <property type="component" value="Unassembled WGS sequence"/>
</dbReference>
<keyword evidence="2" id="KW-1185">Reference proteome</keyword>
<accession>E9HNJ9</accession>
<dbReference type="KEGG" id="dpx:DAPPUDRAFT_262721"/>
<reference evidence="1 2" key="1">
    <citation type="journal article" date="2011" name="Science">
        <title>The ecoresponsive genome of Daphnia pulex.</title>
        <authorList>
            <person name="Colbourne J.K."/>
            <person name="Pfrender M.E."/>
            <person name="Gilbert D."/>
            <person name="Thomas W.K."/>
            <person name="Tucker A."/>
            <person name="Oakley T.H."/>
            <person name="Tokishita S."/>
            <person name="Aerts A."/>
            <person name="Arnold G.J."/>
            <person name="Basu M.K."/>
            <person name="Bauer D.J."/>
            <person name="Caceres C.E."/>
            <person name="Carmel L."/>
            <person name="Casola C."/>
            <person name="Choi J.H."/>
            <person name="Detter J.C."/>
            <person name="Dong Q."/>
            <person name="Dusheyko S."/>
            <person name="Eads B.D."/>
            <person name="Frohlich T."/>
            <person name="Geiler-Samerotte K.A."/>
            <person name="Gerlach D."/>
            <person name="Hatcher P."/>
            <person name="Jogdeo S."/>
            <person name="Krijgsveld J."/>
            <person name="Kriventseva E.V."/>
            <person name="Kultz D."/>
            <person name="Laforsch C."/>
            <person name="Lindquist E."/>
            <person name="Lopez J."/>
            <person name="Manak J.R."/>
            <person name="Muller J."/>
            <person name="Pangilinan J."/>
            <person name="Patwardhan R.P."/>
            <person name="Pitluck S."/>
            <person name="Pritham E.J."/>
            <person name="Rechtsteiner A."/>
            <person name="Rho M."/>
            <person name="Rogozin I.B."/>
            <person name="Sakarya O."/>
            <person name="Salamov A."/>
            <person name="Schaack S."/>
            <person name="Shapiro H."/>
            <person name="Shiga Y."/>
            <person name="Skalitzky C."/>
            <person name="Smith Z."/>
            <person name="Souvorov A."/>
            <person name="Sung W."/>
            <person name="Tang Z."/>
            <person name="Tsuchiya D."/>
            <person name="Tu H."/>
            <person name="Vos H."/>
            <person name="Wang M."/>
            <person name="Wolf Y.I."/>
            <person name="Yamagata H."/>
            <person name="Yamada T."/>
            <person name="Ye Y."/>
            <person name="Shaw J.R."/>
            <person name="Andrews J."/>
            <person name="Crease T.J."/>
            <person name="Tang H."/>
            <person name="Lucas S.M."/>
            <person name="Robertson H.M."/>
            <person name="Bork P."/>
            <person name="Koonin E.V."/>
            <person name="Zdobnov E.M."/>
            <person name="Grigoriev I.V."/>
            <person name="Lynch M."/>
            <person name="Boore J.L."/>
        </authorList>
    </citation>
    <scope>NUCLEOTIDE SEQUENCE [LARGE SCALE GENOMIC DNA]</scope>
</reference>